<evidence type="ECO:0000256" key="1">
    <source>
        <dbReference type="ARBA" id="ARBA00022723"/>
    </source>
</evidence>
<comment type="caution">
    <text evidence="4">The sequence shown here is derived from an EMBL/GenBank/DDBJ whole genome shotgun (WGS) entry which is preliminary data.</text>
</comment>
<feature type="compositionally biased region" description="Basic residues" evidence="3">
    <location>
        <begin position="10"/>
        <end position="26"/>
    </location>
</feature>
<name>A0ABR7G3F3_9FIRM</name>
<dbReference type="InterPro" id="IPR052063">
    <property type="entry name" value="Polysaccharide_Lyase_1"/>
</dbReference>
<reference evidence="4 5" key="1">
    <citation type="submission" date="2020-08" db="EMBL/GenBank/DDBJ databases">
        <title>Genome public.</title>
        <authorList>
            <person name="Liu C."/>
            <person name="Sun Q."/>
        </authorList>
    </citation>
    <scope>NUCLEOTIDE SEQUENCE [LARGE SCALE GENOMIC DNA]</scope>
    <source>
        <strain evidence="4 5">NSJ-43</strain>
    </source>
</reference>
<dbReference type="SUPFAM" id="SSF51126">
    <property type="entry name" value="Pectin lyase-like"/>
    <property type="match status" value="1"/>
</dbReference>
<dbReference type="Gene3D" id="2.160.20.10">
    <property type="entry name" value="Single-stranded right-handed beta-helix, Pectin lyase-like"/>
    <property type="match status" value="1"/>
</dbReference>
<keyword evidence="5" id="KW-1185">Reference proteome</keyword>
<organism evidence="4 5">
    <name type="scientific">Lachnospira hominis</name>
    <name type="common">ex Liu et al. 2021</name>
    <dbReference type="NCBI Taxonomy" id="2763051"/>
    <lineage>
        <taxon>Bacteria</taxon>
        <taxon>Bacillati</taxon>
        <taxon>Bacillota</taxon>
        <taxon>Clostridia</taxon>
        <taxon>Lachnospirales</taxon>
        <taxon>Lachnospiraceae</taxon>
        <taxon>Lachnospira</taxon>
    </lineage>
</organism>
<gene>
    <name evidence="4" type="ORF">H8S01_13600</name>
</gene>
<keyword evidence="1" id="KW-0479">Metal-binding</keyword>
<dbReference type="InterPro" id="IPR012334">
    <property type="entry name" value="Pectin_lyas_fold"/>
</dbReference>
<dbReference type="Pfam" id="PF17957">
    <property type="entry name" value="Big_7"/>
    <property type="match status" value="1"/>
</dbReference>
<dbReference type="PANTHER" id="PTHR42970">
    <property type="entry name" value="PECTATE LYASE C-RELATED"/>
    <property type="match status" value="1"/>
</dbReference>
<dbReference type="InterPro" id="IPR013783">
    <property type="entry name" value="Ig-like_fold"/>
</dbReference>
<feature type="region of interest" description="Disordered" evidence="3">
    <location>
        <begin position="1"/>
        <end position="26"/>
    </location>
</feature>
<dbReference type="Gene3D" id="2.60.40.10">
    <property type="entry name" value="Immunoglobulins"/>
    <property type="match status" value="1"/>
</dbReference>
<protein>
    <recommendedName>
        <fullName evidence="6">Pectate lyase</fullName>
    </recommendedName>
</protein>
<dbReference type="InterPro" id="IPR011050">
    <property type="entry name" value="Pectin_lyase_fold/virulence"/>
</dbReference>
<evidence type="ECO:0000313" key="5">
    <source>
        <dbReference type="Proteomes" id="UP000628463"/>
    </source>
</evidence>
<evidence type="ECO:0000256" key="3">
    <source>
        <dbReference type="SAM" id="MobiDB-lite"/>
    </source>
</evidence>
<sequence>MGNEFENREQRRKMKKSRAKSGKAKATRATAVMMAALMATSGMSLPTGIFAYGAENNKLLAFAGAEGGGRYATGGRGYDVYVVTNLEDYGRNDKPVEGSLRYGIEEAAKNNGGTMIVFNVGGTIALKQRLTFAGRKNITLAGQTAPGDGITLSGYDTDISNSENLIIRYMRFRPGAANVHTGGDSMDALWGRDNKTFIIDHCSFSWNTDETVSTYRGKDGTVQWCIISESLTVSGHSKGRHGYGGIFGGDNVLFSNNLMANHTSRNPRVGGGCMGDPTKDGGSTATLQISNNVLYNWGYNTCYGGGYAYTNYINNYLKAGIGTRETVFNQLIDMGESTKPGGFYVNGNYMEGNAAVTADNSKGEKMSGATSGANKTEVANKPYTAEGFASATVVDAKDCYESVLTKAGATYPYRDAIDARVVAETRNDTGRYINTEDEVGGYPAQTISRAADFDTDMDGIPDTWETAHGLNPNDAADSKKINPSTGYAYVEEYFNGLVENVEKSDYIAPNPDVETDVAENTQYNEGDTVKVTATAKANNGGNIAKVEFYNGDKLVGTSTEAPYTCEYKGLTDGTYSITVRAMIMTETRHSHLLKRFMSTVLPEAENGQVKTSDARK</sequence>
<dbReference type="PANTHER" id="PTHR42970:SF1">
    <property type="entry name" value="PECTATE LYASE C-RELATED"/>
    <property type="match status" value="1"/>
</dbReference>
<dbReference type="EMBL" id="JACOPD010000015">
    <property type="protein sequence ID" value="MBC5681964.1"/>
    <property type="molecule type" value="Genomic_DNA"/>
</dbReference>
<evidence type="ECO:0008006" key="6">
    <source>
        <dbReference type="Google" id="ProtNLM"/>
    </source>
</evidence>
<keyword evidence="2" id="KW-0325">Glycoprotein</keyword>
<dbReference type="RefSeq" id="WP_186837521.1">
    <property type="nucleotide sequence ID" value="NZ_JACOPD010000015.1"/>
</dbReference>
<evidence type="ECO:0000256" key="2">
    <source>
        <dbReference type="ARBA" id="ARBA00023180"/>
    </source>
</evidence>
<accession>A0ABR7G3F3</accession>
<proteinExistence type="predicted"/>
<dbReference type="Proteomes" id="UP000628463">
    <property type="component" value="Unassembled WGS sequence"/>
</dbReference>
<evidence type="ECO:0000313" key="4">
    <source>
        <dbReference type="EMBL" id="MBC5681964.1"/>
    </source>
</evidence>